<dbReference type="Proteomes" id="UP000246702">
    <property type="component" value="Unassembled WGS sequence"/>
</dbReference>
<protein>
    <submittedName>
        <fullName evidence="1">Uncharacterized protein</fullName>
    </submittedName>
</protein>
<proteinExistence type="predicted"/>
<evidence type="ECO:0000313" key="2">
    <source>
        <dbReference type="Proteomes" id="UP000246702"/>
    </source>
</evidence>
<name>A0A317X5M4_9EURO</name>
<reference evidence="1 2" key="1">
    <citation type="submission" date="2016-12" db="EMBL/GenBank/DDBJ databases">
        <title>The genomes of Aspergillus section Nigri reveals drivers in fungal speciation.</title>
        <authorList>
            <consortium name="DOE Joint Genome Institute"/>
            <person name="Vesth T.C."/>
            <person name="Nybo J."/>
            <person name="Theobald S."/>
            <person name="Brandl J."/>
            <person name="Frisvad J.C."/>
            <person name="Nielsen K.F."/>
            <person name="Lyhne E.K."/>
            <person name="Kogle M.E."/>
            <person name="Kuo A."/>
            <person name="Riley R."/>
            <person name="Clum A."/>
            <person name="Nolan M."/>
            <person name="Lipzen A."/>
            <person name="Salamov A."/>
            <person name="Henrissat B."/>
            <person name="Wiebenga A."/>
            <person name="De Vries R.P."/>
            <person name="Grigoriev I.V."/>
            <person name="Mortensen U.H."/>
            <person name="Andersen M.R."/>
            <person name="Baker S.E."/>
        </authorList>
    </citation>
    <scope>NUCLEOTIDE SEQUENCE [LARGE SCALE GENOMIC DNA]</scope>
    <source>
        <strain evidence="1 2">CBS 115572</strain>
    </source>
</reference>
<organism evidence="1 2">
    <name type="scientific">Aspergillus sclerotioniger CBS 115572</name>
    <dbReference type="NCBI Taxonomy" id="1450535"/>
    <lineage>
        <taxon>Eukaryota</taxon>
        <taxon>Fungi</taxon>
        <taxon>Dikarya</taxon>
        <taxon>Ascomycota</taxon>
        <taxon>Pezizomycotina</taxon>
        <taxon>Eurotiomycetes</taxon>
        <taxon>Eurotiomycetidae</taxon>
        <taxon>Eurotiales</taxon>
        <taxon>Aspergillaceae</taxon>
        <taxon>Aspergillus</taxon>
        <taxon>Aspergillus subgen. Circumdati</taxon>
    </lineage>
</organism>
<gene>
    <name evidence="1" type="ORF">BO94DRAFT_531868</name>
</gene>
<evidence type="ECO:0000313" key="1">
    <source>
        <dbReference type="EMBL" id="PWY93873.1"/>
    </source>
</evidence>
<dbReference type="RefSeq" id="XP_025470634.1">
    <property type="nucleotide sequence ID" value="XM_025610995.1"/>
</dbReference>
<dbReference type="EMBL" id="MSFK01000005">
    <property type="protein sequence ID" value="PWY93873.1"/>
    <property type="molecule type" value="Genomic_DNA"/>
</dbReference>
<keyword evidence="2" id="KW-1185">Reference proteome</keyword>
<sequence length="63" mass="7196">MGLFAGHGALEQAELDNFGVDWVIHYSFEEVGKESPRSGPVDTVSHFRLSRQSFRRRSKNFVL</sequence>
<comment type="caution">
    <text evidence="1">The sequence shown here is derived from an EMBL/GenBank/DDBJ whole genome shotgun (WGS) entry which is preliminary data.</text>
</comment>
<dbReference type="AlphaFoldDB" id="A0A317X5M4"/>
<accession>A0A317X5M4</accession>
<dbReference type="GeneID" id="37113138"/>